<organism evidence="1">
    <name type="scientific">viral metagenome</name>
    <dbReference type="NCBI Taxonomy" id="1070528"/>
    <lineage>
        <taxon>unclassified sequences</taxon>
        <taxon>metagenomes</taxon>
        <taxon>organismal metagenomes</taxon>
    </lineage>
</organism>
<name>A0A6M3ISH3_9ZZZZ</name>
<evidence type="ECO:0000313" key="1">
    <source>
        <dbReference type="EMBL" id="QJA60047.1"/>
    </source>
</evidence>
<reference evidence="1" key="1">
    <citation type="submission" date="2020-03" db="EMBL/GenBank/DDBJ databases">
        <title>The deep terrestrial virosphere.</title>
        <authorList>
            <person name="Holmfeldt K."/>
            <person name="Nilsson E."/>
            <person name="Simone D."/>
            <person name="Lopez-Fernandez M."/>
            <person name="Wu X."/>
            <person name="de Brujin I."/>
            <person name="Lundin D."/>
            <person name="Andersson A."/>
            <person name="Bertilsson S."/>
            <person name="Dopson M."/>
        </authorList>
    </citation>
    <scope>NUCLEOTIDE SEQUENCE</scope>
    <source>
        <strain evidence="1">MM415B01206</strain>
    </source>
</reference>
<protein>
    <submittedName>
        <fullName evidence="1">Uncharacterized protein</fullName>
    </submittedName>
</protein>
<accession>A0A6M3ISH3</accession>
<dbReference type="EMBL" id="MT141393">
    <property type="protein sequence ID" value="QJA60047.1"/>
    <property type="molecule type" value="Genomic_DNA"/>
</dbReference>
<gene>
    <name evidence="1" type="ORF">MM415B01206_0016</name>
</gene>
<dbReference type="AlphaFoldDB" id="A0A6M3ISH3"/>
<proteinExistence type="predicted"/>
<sequence length="292" mass="34451">MRRLQYRNEMEIRVWSLARTGHHAVMNWVASMVGEPVHLFETLSLRRVFRDPYDGDPYRTRFNTSDFVLAQDPSFGAIYVPLPHMRDWPEEDIRPLRLRRKKCVMYSYLVNHRCYYHFWNIADSVQNRPYTLGDSRYKYDVVILRDVHNWLASFIASGSREGGSENPQLGICLKYVDFWICTAHEFIGDTQYLPFEGFEKVCISYNQWFASRKYRRQVAKQFNLHYSEKGMGRMSPIGRTSFGEDRANARGMRVLERGEMLEGGHLRMYREVLDSRPEAVELSDRIFGGEGK</sequence>